<feature type="region of interest" description="Disordered" evidence="1">
    <location>
        <begin position="47"/>
        <end position="81"/>
    </location>
</feature>
<proteinExistence type="predicted"/>
<accession>A0ABQ4CZ63</accession>
<reference evidence="3 4" key="1">
    <citation type="submission" date="2021-01" db="EMBL/GenBank/DDBJ databases">
        <title>Whole genome shotgun sequence of Asanoa siamensis NBRC 107932.</title>
        <authorList>
            <person name="Komaki H."/>
            <person name="Tamura T."/>
        </authorList>
    </citation>
    <scope>NUCLEOTIDE SEQUENCE [LARGE SCALE GENOMIC DNA]</scope>
    <source>
        <strain evidence="3 4">NBRC 107932</strain>
    </source>
</reference>
<feature type="compositionally biased region" description="Acidic residues" evidence="1">
    <location>
        <begin position="68"/>
        <end position="81"/>
    </location>
</feature>
<name>A0ABQ4CZ63_9ACTN</name>
<organism evidence="3 4">
    <name type="scientific">Asanoa siamensis</name>
    <dbReference type="NCBI Taxonomy" id="926357"/>
    <lineage>
        <taxon>Bacteria</taxon>
        <taxon>Bacillati</taxon>
        <taxon>Actinomycetota</taxon>
        <taxon>Actinomycetes</taxon>
        <taxon>Micromonosporales</taxon>
        <taxon>Micromonosporaceae</taxon>
        <taxon>Asanoa</taxon>
    </lineage>
</organism>
<sequence>MRLRRTVTVGAVTGGLLVNVLCLVAAVAGVVGLIRLRLAVGRLHGLPSVPDRRGGDGEHDAHPRELDVADDGDDGDGGGDA</sequence>
<evidence type="ECO:0000313" key="4">
    <source>
        <dbReference type="Proteomes" id="UP000604117"/>
    </source>
</evidence>
<evidence type="ECO:0000313" key="3">
    <source>
        <dbReference type="EMBL" id="GIF76563.1"/>
    </source>
</evidence>
<comment type="caution">
    <text evidence="3">The sequence shown here is derived from an EMBL/GenBank/DDBJ whole genome shotgun (WGS) entry which is preliminary data.</text>
</comment>
<feature type="compositionally biased region" description="Basic and acidic residues" evidence="1">
    <location>
        <begin position="50"/>
        <end position="67"/>
    </location>
</feature>
<protein>
    <submittedName>
        <fullName evidence="3">Uncharacterized protein</fullName>
    </submittedName>
</protein>
<dbReference type="Proteomes" id="UP000604117">
    <property type="component" value="Unassembled WGS sequence"/>
</dbReference>
<keyword evidence="2" id="KW-0812">Transmembrane</keyword>
<dbReference type="EMBL" id="BONE01000064">
    <property type="protein sequence ID" value="GIF76563.1"/>
    <property type="molecule type" value="Genomic_DNA"/>
</dbReference>
<keyword evidence="2" id="KW-1133">Transmembrane helix</keyword>
<keyword evidence="2" id="KW-0472">Membrane</keyword>
<feature type="transmembrane region" description="Helical" evidence="2">
    <location>
        <begin position="12"/>
        <end position="34"/>
    </location>
</feature>
<evidence type="ECO:0000256" key="1">
    <source>
        <dbReference type="SAM" id="MobiDB-lite"/>
    </source>
</evidence>
<gene>
    <name evidence="3" type="ORF">Asi02nite_60810</name>
</gene>
<keyword evidence="4" id="KW-1185">Reference proteome</keyword>
<evidence type="ECO:0000256" key="2">
    <source>
        <dbReference type="SAM" id="Phobius"/>
    </source>
</evidence>